<keyword evidence="2" id="KW-0812">Transmembrane</keyword>
<sequence>MANPIKDRFFLFFLLFIFTSPPVSIVFVHSNPVSIQNEHGHDQIPLHEPDPKSPHGFIAQQVLLHKLEELVRNLSEIVSRLESKLSESSKVDYRRSVKANVQEVEVRDGERGRAVSLTKYSPFWSERFQFMSAVKLDSDATCINVLPFRDYEGLSKYVAVGDEKGRVYVFLRNGDVAAEFHTKSESPITAMVSYMSVFKNESVAVTGHHNGMVLVNRIYERLNGEELGSPVMETVGKFVAAEGGEDGLPITSLEVHHVGRMRYILSTDLSGKIRVFREDGTLHGSAMPTSRPLLFLKQRLLFLTETGAGSLDLWSMKVKESECEGLNHSLARNYVFDAAERSKAYGFTSDGDLIHVLLLGDSMNFKCRVRSKKKLEMNEPLAFLAIKGYLLIVDPEKVFVYNVSTPHYVRAGAPRFLFSADLDEIRSSFLTYQAVDTNKEIRHVAPLIASDREKLIVLGLGGDYVGMYRSNLPVMKGESSTMLWTSPVLLFILFLFVAWHFFAKKKEALTSWGPDDPFSSTSATDGAPLGSNTGDRSFIDSSSRGSDMADLRSSGLRNRRYASPSRYQGGATGSFRPSSVDPGSRPASIEPNYRVDPSSRPASIEPNYRVDPSSRSASIEPNYRVDPSSRPASIEPNYRADPSSRPASIEPNYRVDPSSRPASIESNYRVDPSSRPASMEPNYRVDPNSRAASVDPNYRAAQELKYRGSTLEPAGFPKRRESMFVNSQVVDDNS</sequence>
<feature type="compositionally biased region" description="Polar residues" evidence="1">
    <location>
        <begin position="518"/>
        <end position="545"/>
    </location>
</feature>
<dbReference type="SUPFAM" id="SSF50978">
    <property type="entry name" value="WD40 repeat-like"/>
    <property type="match status" value="1"/>
</dbReference>
<comment type="caution">
    <text evidence="4">The sequence shown here is derived from an EMBL/GenBank/DDBJ whole genome shotgun (WGS) entry which is preliminary data.</text>
</comment>
<dbReference type="InterPro" id="IPR045288">
    <property type="entry name" value="At1g75140-like"/>
</dbReference>
<dbReference type="Proteomes" id="UP001396334">
    <property type="component" value="Unassembled WGS sequence"/>
</dbReference>
<accession>A0ABR2SDE6</accession>
<dbReference type="EMBL" id="JBBPBN010000015">
    <property type="protein sequence ID" value="KAK9023207.1"/>
    <property type="molecule type" value="Genomic_DNA"/>
</dbReference>
<proteinExistence type="predicted"/>
<keyword evidence="2" id="KW-0472">Membrane</keyword>
<feature type="signal peptide" evidence="3">
    <location>
        <begin position="1"/>
        <end position="25"/>
    </location>
</feature>
<keyword evidence="5" id="KW-1185">Reference proteome</keyword>
<feature type="transmembrane region" description="Helical" evidence="2">
    <location>
        <begin position="482"/>
        <end position="502"/>
    </location>
</feature>
<dbReference type="InterPro" id="IPR036322">
    <property type="entry name" value="WD40_repeat_dom_sf"/>
</dbReference>
<gene>
    <name evidence="4" type="ORF">V6N11_003433</name>
</gene>
<dbReference type="PANTHER" id="PTHR35464">
    <property type="entry name" value="OS06G0115200 PROTEIN"/>
    <property type="match status" value="1"/>
</dbReference>
<evidence type="ECO:0000313" key="4">
    <source>
        <dbReference type="EMBL" id="KAK9023207.1"/>
    </source>
</evidence>
<feature type="region of interest" description="Disordered" evidence="1">
    <location>
        <begin position="513"/>
        <end position="695"/>
    </location>
</feature>
<protein>
    <submittedName>
        <fullName evidence="4">Uncharacterized protein</fullName>
    </submittedName>
</protein>
<feature type="chain" id="PRO_5047011242" evidence="3">
    <location>
        <begin position="26"/>
        <end position="734"/>
    </location>
</feature>
<evidence type="ECO:0000313" key="5">
    <source>
        <dbReference type="Proteomes" id="UP001396334"/>
    </source>
</evidence>
<evidence type="ECO:0000256" key="2">
    <source>
        <dbReference type="SAM" id="Phobius"/>
    </source>
</evidence>
<keyword evidence="2" id="KW-1133">Transmembrane helix</keyword>
<organism evidence="4 5">
    <name type="scientific">Hibiscus sabdariffa</name>
    <name type="common">roselle</name>
    <dbReference type="NCBI Taxonomy" id="183260"/>
    <lineage>
        <taxon>Eukaryota</taxon>
        <taxon>Viridiplantae</taxon>
        <taxon>Streptophyta</taxon>
        <taxon>Embryophyta</taxon>
        <taxon>Tracheophyta</taxon>
        <taxon>Spermatophyta</taxon>
        <taxon>Magnoliopsida</taxon>
        <taxon>eudicotyledons</taxon>
        <taxon>Gunneridae</taxon>
        <taxon>Pentapetalae</taxon>
        <taxon>rosids</taxon>
        <taxon>malvids</taxon>
        <taxon>Malvales</taxon>
        <taxon>Malvaceae</taxon>
        <taxon>Malvoideae</taxon>
        <taxon>Hibiscus</taxon>
    </lineage>
</organism>
<name>A0ABR2SDE6_9ROSI</name>
<reference evidence="4 5" key="1">
    <citation type="journal article" date="2024" name="G3 (Bethesda)">
        <title>Genome assembly of Hibiscus sabdariffa L. provides insights into metabolisms of medicinal natural products.</title>
        <authorList>
            <person name="Kim T."/>
        </authorList>
    </citation>
    <scope>NUCLEOTIDE SEQUENCE [LARGE SCALE GENOMIC DNA]</scope>
    <source>
        <strain evidence="4">TK-2024</strain>
        <tissue evidence="4">Old leaves</tissue>
    </source>
</reference>
<dbReference type="PANTHER" id="PTHR35464:SF1">
    <property type="entry name" value="OS06G0115200 PROTEIN"/>
    <property type="match status" value="1"/>
</dbReference>
<evidence type="ECO:0000256" key="1">
    <source>
        <dbReference type="SAM" id="MobiDB-lite"/>
    </source>
</evidence>
<evidence type="ECO:0000256" key="3">
    <source>
        <dbReference type="SAM" id="SignalP"/>
    </source>
</evidence>
<keyword evidence="3" id="KW-0732">Signal</keyword>